<organism evidence="1 2">
    <name type="scientific">Paenibacillus glycanilyticus</name>
    <dbReference type="NCBI Taxonomy" id="126569"/>
    <lineage>
        <taxon>Bacteria</taxon>
        <taxon>Bacillati</taxon>
        <taxon>Bacillota</taxon>
        <taxon>Bacilli</taxon>
        <taxon>Bacillales</taxon>
        <taxon>Paenibacillaceae</taxon>
        <taxon>Paenibacillus</taxon>
    </lineage>
</organism>
<name>A0ABQ6GGH1_9BACL</name>
<gene>
    <name evidence="1" type="ORF">MU1_36680</name>
</gene>
<dbReference type="PROSITE" id="PS51257">
    <property type="entry name" value="PROKAR_LIPOPROTEIN"/>
    <property type="match status" value="1"/>
</dbReference>
<reference evidence="1 2" key="1">
    <citation type="submission" date="2023-03" db="EMBL/GenBank/DDBJ databases">
        <title>Draft genome sequence of the bacteria which degrade cell wall of Tricholomamatutake.</title>
        <authorList>
            <person name="Konishi Y."/>
            <person name="Fukuta Y."/>
            <person name="Shirasaka N."/>
        </authorList>
    </citation>
    <scope>NUCLEOTIDE SEQUENCE [LARGE SCALE GENOMIC DNA]</scope>
    <source>
        <strain evidence="2">mu1</strain>
    </source>
</reference>
<evidence type="ECO:0008006" key="3">
    <source>
        <dbReference type="Google" id="ProtNLM"/>
    </source>
</evidence>
<dbReference type="Proteomes" id="UP001157114">
    <property type="component" value="Unassembled WGS sequence"/>
</dbReference>
<keyword evidence="2" id="KW-1185">Reference proteome</keyword>
<sequence>MFISIIRLILLMSISTTIFVGCINGEAENTSATELESFVAKSDTCEKPPKVLNWSGQSYELISENTSEEPGMKYGFVNCDEGSFTIGDGGTDTLTIYSVGNPKDNSGIIFIGKWGHAIYSIKSNGH</sequence>
<evidence type="ECO:0000313" key="1">
    <source>
        <dbReference type="EMBL" id="GLX69323.1"/>
    </source>
</evidence>
<accession>A0ABQ6GGH1</accession>
<dbReference type="EMBL" id="BSSQ01000014">
    <property type="protein sequence ID" value="GLX69323.1"/>
    <property type="molecule type" value="Genomic_DNA"/>
</dbReference>
<protein>
    <recommendedName>
        <fullName evidence="3">Lipoprotein</fullName>
    </recommendedName>
</protein>
<comment type="caution">
    <text evidence="1">The sequence shown here is derived from an EMBL/GenBank/DDBJ whole genome shotgun (WGS) entry which is preliminary data.</text>
</comment>
<dbReference type="RefSeq" id="WP_284240093.1">
    <property type="nucleotide sequence ID" value="NZ_BSSQ01000014.1"/>
</dbReference>
<evidence type="ECO:0000313" key="2">
    <source>
        <dbReference type="Proteomes" id="UP001157114"/>
    </source>
</evidence>
<proteinExistence type="predicted"/>